<feature type="domain" description="HTH gntR-type" evidence="4">
    <location>
        <begin position="15"/>
        <end position="83"/>
    </location>
</feature>
<dbReference type="Gene3D" id="1.10.10.10">
    <property type="entry name" value="Winged helix-like DNA-binding domain superfamily/Winged helix DNA-binding domain"/>
    <property type="match status" value="1"/>
</dbReference>
<dbReference type="Pfam" id="PF00392">
    <property type="entry name" value="GntR"/>
    <property type="match status" value="1"/>
</dbReference>
<name>A0A5B0HE59_9BURK</name>
<dbReference type="GO" id="GO:0003677">
    <property type="term" value="F:DNA binding"/>
    <property type="evidence" value="ECO:0007669"/>
    <property type="project" value="UniProtKB-KW"/>
</dbReference>
<evidence type="ECO:0000256" key="3">
    <source>
        <dbReference type="ARBA" id="ARBA00023163"/>
    </source>
</evidence>
<dbReference type="RefSeq" id="WP_149669218.1">
    <property type="nucleotide sequence ID" value="NZ_VTUZ01000004.1"/>
</dbReference>
<dbReference type="CDD" id="cd07377">
    <property type="entry name" value="WHTH_GntR"/>
    <property type="match status" value="1"/>
</dbReference>
<proteinExistence type="predicted"/>
<keyword evidence="1" id="KW-0805">Transcription regulation</keyword>
<dbReference type="SMART" id="SM00345">
    <property type="entry name" value="HTH_GNTR"/>
    <property type="match status" value="1"/>
</dbReference>
<comment type="caution">
    <text evidence="5">The sequence shown here is derived from an EMBL/GenBank/DDBJ whole genome shotgun (WGS) entry which is preliminary data.</text>
</comment>
<keyword evidence="3" id="KW-0804">Transcription</keyword>
<dbReference type="InterPro" id="IPR011711">
    <property type="entry name" value="GntR_C"/>
</dbReference>
<evidence type="ECO:0000313" key="6">
    <source>
        <dbReference type="Proteomes" id="UP000325273"/>
    </source>
</evidence>
<dbReference type="InterPro" id="IPR036388">
    <property type="entry name" value="WH-like_DNA-bd_sf"/>
</dbReference>
<dbReference type="Gene3D" id="1.20.120.530">
    <property type="entry name" value="GntR ligand-binding domain-like"/>
    <property type="match status" value="1"/>
</dbReference>
<keyword evidence="6" id="KW-1185">Reference proteome</keyword>
<organism evidence="5 6">
    <name type="scientific">Paraburkholderia panacisoli</name>
    <dbReference type="NCBI Taxonomy" id="2603818"/>
    <lineage>
        <taxon>Bacteria</taxon>
        <taxon>Pseudomonadati</taxon>
        <taxon>Pseudomonadota</taxon>
        <taxon>Betaproteobacteria</taxon>
        <taxon>Burkholderiales</taxon>
        <taxon>Burkholderiaceae</taxon>
        <taxon>Paraburkholderia</taxon>
    </lineage>
</organism>
<evidence type="ECO:0000256" key="2">
    <source>
        <dbReference type="ARBA" id="ARBA00023125"/>
    </source>
</evidence>
<evidence type="ECO:0000259" key="4">
    <source>
        <dbReference type="PROSITE" id="PS50949"/>
    </source>
</evidence>
<dbReference type="EMBL" id="VTUZ01000004">
    <property type="protein sequence ID" value="KAA1013535.1"/>
    <property type="molecule type" value="Genomic_DNA"/>
</dbReference>
<dbReference type="SUPFAM" id="SSF48008">
    <property type="entry name" value="GntR ligand-binding domain-like"/>
    <property type="match status" value="1"/>
</dbReference>
<dbReference type="Pfam" id="PF07729">
    <property type="entry name" value="FCD"/>
    <property type="match status" value="1"/>
</dbReference>
<protein>
    <submittedName>
        <fullName evidence="5">FadR family transcriptional regulator</fullName>
    </submittedName>
</protein>
<dbReference type="InterPro" id="IPR008920">
    <property type="entry name" value="TF_FadR/GntR_C"/>
</dbReference>
<evidence type="ECO:0000313" key="5">
    <source>
        <dbReference type="EMBL" id="KAA1013535.1"/>
    </source>
</evidence>
<gene>
    <name evidence="5" type="ORF">FVF58_07200</name>
</gene>
<dbReference type="SMART" id="SM00895">
    <property type="entry name" value="FCD"/>
    <property type="match status" value="1"/>
</dbReference>
<dbReference type="PRINTS" id="PR00035">
    <property type="entry name" value="HTHGNTR"/>
</dbReference>
<accession>A0A5B0HE59</accession>
<sequence>MPTSTPPGSIRRRPRSLAQEVLDSLTEQIRSGVLAPGVKLPSEFELTQVQGVSRTVIREAILRLQASGLVETRKGIGTFVLENVASTVTLESARLPGGRDVFAILELRTCIETEAAGLAALRADARDLENIYQALQSIEARARLGEDASSEDFQFHMQIARATRNLYLVDVLSQLDPRNAPRANLAPERYLSRVNNEHSDIYEAIARGEAEGARAAMRMHLINSRERMRRAATTSRE</sequence>
<dbReference type="InterPro" id="IPR036390">
    <property type="entry name" value="WH_DNA-bd_sf"/>
</dbReference>
<dbReference type="SUPFAM" id="SSF46785">
    <property type="entry name" value="Winged helix' DNA-binding domain"/>
    <property type="match status" value="1"/>
</dbReference>
<dbReference type="PROSITE" id="PS50949">
    <property type="entry name" value="HTH_GNTR"/>
    <property type="match status" value="1"/>
</dbReference>
<dbReference type="PANTHER" id="PTHR43537">
    <property type="entry name" value="TRANSCRIPTIONAL REGULATOR, GNTR FAMILY"/>
    <property type="match status" value="1"/>
</dbReference>
<keyword evidence="2" id="KW-0238">DNA-binding</keyword>
<dbReference type="AlphaFoldDB" id="A0A5B0HE59"/>
<dbReference type="PANTHER" id="PTHR43537:SF5">
    <property type="entry name" value="UXU OPERON TRANSCRIPTIONAL REGULATOR"/>
    <property type="match status" value="1"/>
</dbReference>
<reference evidence="5 6" key="1">
    <citation type="submission" date="2019-08" db="EMBL/GenBank/DDBJ databases">
        <title>Paraburkholderia sp. DCY113.</title>
        <authorList>
            <person name="Kang J."/>
        </authorList>
    </citation>
    <scope>NUCLEOTIDE SEQUENCE [LARGE SCALE GENOMIC DNA]</scope>
    <source>
        <strain evidence="5 6">DCY113</strain>
    </source>
</reference>
<dbReference type="GO" id="GO:0003700">
    <property type="term" value="F:DNA-binding transcription factor activity"/>
    <property type="evidence" value="ECO:0007669"/>
    <property type="project" value="InterPro"/>
</dbReference>
<dbReference type="Proteomes" id="UP000325273">
    <property type="component" value="Unassembled WGS sequence"/>
</dbReference>
<dbReference type="InterPro" id="IPR000524">
    <property type="entry name" value="Tscrpt_reg_HTH_GntR"/>
</dbReference>
<evidence type="ECO:0000256" key="1">
    <source>
        <dbReference type="ARBA" id="ARBA00023015"/>
    </source>
</evidence>